<dbReference type="Pfam" id="PF03328">
    <property type="entry name" value="HpcH_HpaI"/>
    <property type="match status" value="1"/>
</dbReference>
<evidence type="ECO:0000256" key="1">
    <source>
        <dbReference type="ARBA" id="ARBA00005568"/>
    </source>
</evidence>
<evidence type="ECO:0000313" key="6">
    <source>
        <dbReference type="Proteomes" id="UP001210678"/>
    </source>
</evidence>
<protein>
    <submittedName>
        <fullName evidence="5">Aldolase/citrate lyase family protein</fullName>
    </submittedName>
</protein>
<comment type="caution">
    <text evidence="5">The sequence shown here is derived from an EMBL/GenBank/DDBJ whole genome shotgun (WGS) entry which is preliminary data.</text>
</comment>
<dbReference type="InterPro" id="IPR040442">
    <property type="entry name" value="Pyrv_kinase-like_dom_sf"/>
</dbReference>
<evidence type="ECO:0000259" key="4">
    <source>
        <dbReference type="Pfam" id="PF03328"/>
    </source>
</evidence>
<reference evidence="5 6" key="1">
    <citation type="submission" date="2023-01" db="EMBL/GenBank/DDBJ databases">
        <title>Vibrio sp. KJ40-1 sp.nov, isolated from marine algae.</title>
        <authorList>
            <person name="Butt M."/>
            <person name="Kim J.M.J."/>
            <person name="Jeon C.O.C."/>
        </authorList>
    </citation>
    <scope>NUCLEOTIDE SEQUENCE [LARGE SCALE GENOMIC DNA]</scope>
    <source>
        <strain evidence="5 6">KJ40-1</strain>
    </source>
</reference>
<keyword evidence="2" id="KW-0479">Metal-binding</keyword>
<dbReference type="Gene3D" id="3.20.20.60">
    <property type="entry name" value="Phosphoenolpyruvate-binding domains"/>
    <property type="match status" value="1"/>
</dbReference>
<gene>
    <name evidence="5" type="ORF">PGX00_01125</name>
</gene>
<evidence type="ECO:0000313" key="5">
    <source>
        <dbReference type="EMBL" id="MDB1122418.1"/>
    </source>
</evidence>
<dbReference type="InterPro" id="IPR005000">
    <property type="entry name" value="Aldolase/citrate-lyase_domain"/>
</dbReference>
<feature type="domain" description="HpcH/HpaI aldolase/citrate lyase" evidence="4">
    <location>
        <begin position="15"/>
        <end position="225"/>
    </location>
</feature>
<dbReference type="PANTHER" id="PTHR30502">
    <property type="entry name" value="2-KETO-3-DEOXY-L-RHAMNONATE ALDOLASE"/>
    <property type="match status" value="1"/>
</dbReference>
<organism evidence="5 6">
    <name type="scientific">Vibrio algarum</name>
    <dbReference type="NCBI Taxonomy" id="3020714"/>
    <lineage>
        <taxon>Bacteria</taxon>
        <taxon>Pseudomonadati</taxon>
        <taxon>Pseudomonadota</taxon>
        <taxon>Gammaproteobacteria</taxon>
        <taxon>Vibrionales</taxon>
        <taxon>Vibrionaceae</taxon>
        <taxon>Vibrio</taxon>
    </lineage>
</organism>
<dbReference type="InterPro" id="IPR015813">
    <property type="entry name" value="Pyrv/PenolPyrv_kinase-like_dom"/>
</dbReference>
<dbReference type="SUPFAM" id="SSF51621">
    <property type="entry name" value="Phosphoenolpyruvate/pyruvate domain"/>
    <property type="match status" value="1"/>
</dbReference>
<dbReference type="GO" id="GO:0016829">
    <property type="term" value="F:lyase activity"/>
    <property type="evidence" value="ECO:0007669"/>
    <property type="project" value="UniProtKB-KW"/>
</dbReference>
<sequence length="254" mass="28057">MSLKSKLKNNELTVGSWVTISHPAVVEVLASAGFEWLVIDIEHTTIGLEKVQHLITVIQAKGMKALVRVSKNEEVVIKRVLDAGADGIVVPMVKTKEDAVEAISYAKYPPIGARGVGLYRAQNYGLDFANYQNWVNDELIIIAQIEHFQAVENIEDIIKTDGIDGVIIGPYDLSASMGAPGEYDRKDVQEAIQKVLCVCEENKVPSGFHVIESEPTKFIERANQGCTFLAYSLDFFFLGDSARTGMKKIREALK</sequence>
<name>A0ABT4YLP5_9VIBR</name>
<comment type="similarity">
    <text evidence="1">Belongs to the HpcH/HpaI aldolase family.</text>
</comment>
<dbReference type="EMBL" id="JAQLOI010000001">
    <property type="protein sequence ID" value="MDB1122418.1"/>
    <property type="molecule type" value="Genomic_DNA"/>
</dbReference>
<dbReference type="Proteomes" id="UP001210678">
    <property type="component" value="Unassembled WGS sequence"/>
</dbReference>
<keyword evidence="3 5" id="KW-0456">Lyase</keyword>
<accession>A0ABT4YLP5</accession>
<evidence type="ECO:0000256" key="2">
    <source>
        <dbReference type="ARBA" id="ARBA00022723"/>
    </source>
</evidence>
<dbReference type="InterPro" id="IPR050251">
    <property type="entry name" value="HpcH-HpaI_aldolase"/>
</dbReference>
<evidence type="ECO:0000256" key="3">
    <source>
        <dbReference type="ARBA" id="ARBA00023239"/>
    </source>
</evidence>
<dbReference type="PANTHER" id="PTHR30502:SF0">
    <property type="entry name" value="PHOSPHOENOLPYRUVATE CARBOXYLASE FAMILY PROTEIN"/>
    <property type="match status" value="1"/>
</dbReference>
<proteinExistence type="inferred from homology"/>
<keyword evidence="6" id="KW-1185">Reference proteome</keyword>
<dbReference type="RefSeq" id="WP_272132146.1">
    <property type="nucleotide sequence ID" value="NZ_JAQLOI010000001.1"/>
</dbReference>